<keyword evidence="4" id="KW-0547">Nucleotide-binding</keyword>
<dbReference type="EMBL" id="LZSY01000205">
    <property type="protein sequence ID" value="OBB79303.1"/>
    <property type="molecule type" value="Genomic_DNA"/>
</dbReference>
<dbReference type="InterPro" id="IPR008271">
    <property type="entry name" value="Ser/Thr_kinase_AS"/>
</dbReference>
<keyword evidence="10" id="KW-1133">Transmembrane helix</keyword>
<evidence type="ECO:0000313" key="14">
    <source>
        <dbReference type="Proteomes" id="UP000094008"/>
    </source>
</evidence>
<evidence type="ECO:0000256" key="7">
    <source>
        <dbReference type="ARBA" id="ARBA00047899"/>
    </source>
</evidence>
<sequence>MEFKPGDEVGGYAIQGVLGRGGMGIVYRAANPTLPRSDALKVLSAEYSNDPQFRARFDREATVAATLDHPNIVAVYSRGETEGGQLWIAMQYVAGTDADRELIDGRMTPVRAAHVITEVAKALDYAHRRLVLHRDIKPANFLIAGADHEGEDERVFLADFGIARAKDDTAHLTTDGTVMASIAYAAPEALTGNSDQLDHRADIYSLGCSLFRLLTGKTPFAGRGGVPAIVTAHVFEDPPKVTDLAPHLPSGLNDVIAKAMAKDPNARYQTARELAVAATTAIADNTTAIPRSTITQEWSASPPAAPDGATHPAGRSPQWQSSGPRSAAPLTGAGHRAGPPAAPFPSGQFSGAHAQTQPREFTGPPAPPRPSAVLPPVEKKSGKRRIVIPAAAIALVVVLVAAGFFVLYRSNPNNAPYSPQTIAHAHGKTEITASPHAVAALGPGDADALLAMGIQPVAVATPSGTVPSWIRDKITGDPAIMNFIDTSAIEAAKPDLILATGDVDDSTYQRLTAIAPTVTRPTDIDQPWNWQSQLKWIAKIMGKDGAATQLISTVVAQQNDLRNQNSKAAGKTAAVLNMSDSGVSWTLAPSNASDFLTSIGLTYDQKMVRSDDDTGPTRPVGNLNKLYIVDSNVLVVIRTDKAAGGGGAAGLPVELSAFRGAMVIVDDPDTIAALENPGGVLATQFLDKSFVGQLVDQLPA</sequence>
<keyword evidence="2" id="KW-0723">Serine/threonine-protein kinase</keyword>
<feature type="compositionally biased region" description="Polar residues" evidence="9">
    <location>
        <begin position="289"/>
        <end position="299"/>
    </location>
</feature>
<dbReference type="PROSITE" id="PS50983">
    <property type="entry name" value="FE_B12_PBP"/>
    <property type="match status" value="1"/>
</dbReference>
<keyword evidence="10" id="KW-0472">Membrane</keyword>
<evidence type="ECO:0000256" key="9">
    <source>
        <dbReference type="SAM" id="MobiDB-lite"/>
    </source>
</evidence>
<gene>
    <name evidence="13" type="ORF">A5779_12990</name>
</gene>
<dbReference type="SUPFAM" id="SSF53807">
    <property type="entry name" value="Helical backbone' metal receptor"/>
    <property type="match status" value="1"/>
</dbReference>
<keyword evidence="5" id="KW-0418">Kinase</keyword>
<dbReference type="AlphaFoldDB" id="A0A1A0V7U2"/>
<dbReference type="PROSITE" id="PS00108">
    <property type="entry name" value="PROTEIN_KINASE_ST"/>
    <property type="match status" value="1"/>
</dbReference>
<keyword evidence="3" id="KW-0808">Transferase</keyword>
<reference evidence="14" key="1">
    <citation type="submission" date="2016-06" db="EMBL/GenBank/DDBJ databases">
        <authorList>
            <person name="Sutton G."/>
            <person name="Brinkac L."/>
            <person name="Sanka R."/>
            <person name="Adams M."/>
            <person name="Lau E."/>
            <person name="Mehaffy C."/>
            <person name="Tameris M."/>
            <person name="Hatherill M."/>
            <person name="Hanekom W."/>
            <person name="Mahomed H."/>
            <person name="Mcshane H."/>
        </authorList>
    </citation>
    <scope>NUCLEOTIDE SEQUENCE [LARGE SCALE GENOMIC DNA]</scope>
    <source>
        <strain evidence="14">852002-10433_SCH5171157</strain>
    </source>
</reference>
<dbReference type="EC" id="2.7.11.1" evidence="1"/>
<dbReference type="Gene3D" id="1.10.510.10">
    <property type="entry name" value="Transferase(Phosphotransferase) domain 1"/>
    <property type="match status" value="1"/>
</dbReference>
<comment type="catalytic activity">
    <reaction evidence="7">
        <text>L-threonyl-[protein] + ATP = O-phospho-L-threonyl-[protein] + ADP + H(+)</text>
        <dbReference type="Rhea" id="RHEA:46608"/>
        <dbReference type="Rhea" id="RHEA-COMP:11060"/>
        <dbReference type="Rhea" id="RHEA-COMP:11605"/>
        <dbReference type="ChEBI" id="CHEBI:15378"/>
        <dbReference type="ChEBI" id="CHEBI:30013"/>
        <dbReference type="ChEBI" id="CHEBI:30616"/>
        <dbReference type="ChEBI" id="CHEBI:61977"/>
        <dbReference type="ChEBI" id="CHEBI:456216"/>
        <dbReference type="EC" id="2.7.11.1"/>
    </reaction>
</comment>
<dbReference type="SMART" id="SM00220">
    <property type="entry name" value="S_TKc"/>
    <property type="match status" value="1"/>
</dbReference>
<feature type="region of interest" description="Disordered" evidence="9">
    <location>
        <begin position="288"/>
        <end position="380"/>
    </location>
</feature>
<dbReference type="Gene3D" id="3.40.50.1980">
    <property type="entry name" value="Nitrogenase molybdenum iron protein domain"/>
    <property type="match status" value="2"/>
</dbReference>
<dbReference type="OrthoDB" id="5622056at2"/>
<dbReference type="InterPro" id="IPR011009">
    <property type="entry name" value="Kinase-like_dom_sf"/>
</dbReference>
<dbReference type="FunFam" id="3.30.200.20:FF:000035">
    <property type="entry name" value="Serine/threonine protein kinase Stk1"/>
    <property type="match status" value="1"/>
</dbReference>
<dbReference type="GO" id="GO:0004674">
    <property type="term" value="F:protein serine/threonine kinase activity"/>
    <property type="evidence" value="ECO:0007669"/>
    <property type="project" value="UniProtKB-KW"/>
</dbReference>
<name>A0A1A0V7U2_MYCPR</name>
<comment type="catalytic activity">
    <reaction evidence="8">
        <text>L-seryl-[protein] + ATP = O-phospho-L-seryl-[protein] + ADP + H(+)</text>
        <dbReference type="Rhea" id="RHEA:17989"/>
        <dbReference type="Rhea" id="RHEA-COMP:9863"/>
        <dbReference type="Rhea" id="RHEA-COMP:11604"/>
        <dbReference type="ChEBI" id="CHEBI:15378"/>
        <dbReference type="ChEBI" id="CHEBI:29999"/>
        <dbReference type="ChEBI" id="CHEBI:30616"/>
        <dbReference type="ChEBI" id="CHEBI:83421"/>
        <dbReference type="ChEBI" id="CHEBI:456216"/>
        <dbReference type="EC" id="2.7.11.1"/>
    </reaction>
</comment>
<feature type="transmembrane region" description="Helical" evidence="10">
    <location>
        <begin position="386"/>
        <end position="408"/>
    </location>
</feature>
<dbReference type="Pfam" id="PF01497">
    <property type="entry name" value="Peripla_BP_2"/>
    <property type="match status" value="1"/>
</dbReference>
<dbReference type="PANTHER" id="PTHR43289:SF6">
    <property type="entry name" value="SERINE_THREONINE-PROTEIN KINASE NEKL-3"/>
    <property type="match status" value="1"/>
</dbReference>
<keyword evidence="10" id="KW-0812">Transmembrane</keyword>
<protein>
    <recommendedName>
        <fullName evidence="1">non-specific serine/threonine protein kinase</fullName>
        <ecNumber evidence="1">2.7.11.1</ecNumber>
    </recommendedName>
</protein>
<feature type="compositionally biased region" description="Polar residues" evidence="9">
    <location>
        <begin position="347"/>
        <end position="359"/>
    </location>
</feature>
<dbReference type="PANTHER" id="PTHR43289">
    <property type="entry name" value="MITOGEN-ACTIVATED PROTEIN KINASE KINASE KINASE 20-RELATED"/>
    <property type="match status" value="1"/>
</dbReference>
<evidence type="ECO:0000256" key="8">
    <source>
        <dbReference type="ARBA" id="ARBA00048679"/>
    </source>
</evidence>
<dbReference type="CDD" id="cd14014">
    <property type="entry name" value="STKc_PknB_like"/>
    <property type="match status" value="1"/>
</dbReference>
<evidence type="ECO:0000259" key="12">
    <source>
        <dbReference type="PROSITE" id="PS50983"/>
    </source>
</evidence>
<keyword evidence="6" id="KW-0067">ATP-binding</keyword>
<evidence type="ECO:0000256" key="3">
    <source>
        <dbReference type="ARBA" id="ARBA00022679"/>
    </source>
</evidence>
<evidence type="ECO:0000256" key="5">
    <source>
        <dbReference type="ARBA" id="ARBA00022777"/>
    </source>
</evidence>
<dbReference type="Gene3D" id="3.30.200.20">
    <property type="entry name" value="Phosphorylase Kinase, domain 1"/>
    <property type="match status" value="1"/>
</dbReference>
<organism evidence="13 14">
    <name type="scientific">Mycolicibacterium peregrinum</name>
    <name type="common">Mycobacterium peregrinum</name>
    <dbReference type="NCBI Taxonomy" id="43304"/>
    <lineage>
        <taxon>Bacteria</taxon>
        <taxon>Bacillati</taxon>
        <taxon>Actinomycetota</taxon>
        <taxon>Actinomycetes</taxon>
        <taxon>Mycobacteriales</taxon>
        <taxon>Mycobacteriaceae</taxon>
        <taxon>Mycolicibacterium</taxon>
    </lineage>
</organism>
<dbReference type="Proteomes" id="UP000094008">
    <property type="component" value="Unassembled WGS sequence"/>
</dbReference>
<dbReference type="InterPro" id="IPR000719">
    <property type="entry name" value="Prot_kinase_dom"/>
</dbReference>
<comment type="caution">
    <text evidence="13">The sequence shown here is derived from an EMBL/GenBank/DDBJ whole genome shotgun (WGS) entry which is preliminary data.</text>
</comment>
<accession>A0A1A0V7U2</accession>
<dbReference type="PROSITE" id="PS50011">
    <property type="entry name" value="PROTEIN_KINASE_DOM"/>
    <property type="match status" value="1"/>
</dbReference>
<evidence type="ECO:0000256" key="1">
    <source>
        <dbReference type="ARBA" id="ARBA00012513"/>
    </source>
</evidence>
<dbReference type="InterPro" id="IPR002491">
    <property type="entry name" value="ABC_transptr_periplasmic_BD"/>
</dbReference>
<proteinExistence type="predicted"/>
<evidence type="ECO:0000256" key="4">
    <source>
        <dbReference type="ARBA" id="ARBA00022741"/>
    </source>
</evidence>
<feature type="domain" description="Protein kinase" evidence="11">
    <location>
        <begin position="12"/>
        <end position="282"/>
    </location>
</feature>
<evidence type="ECO:0000256" key="2">
    <source>
        <dbReference type="ARBA" id="ARBA00022527"/>
    </source>
</evidence>
<evidence type="ECO:0000259" key="11">
    <source>
        <dbReference type="PROSITE" id="PS50011"/>
    </source>
</evidence>
<evidence type="ECO:0000256" key="6">
    <source>
        <dbReference type="ARBA" id="ARBA00022840"/>
    </source>
</evidence>
<dbReference type="SUPFAM" id="SSF56112">
    <property type="entry name" value="Protein kinase-like (PK-like)"/>
    <property type="match status" value="1"/>
</dbReference>
<evidence type="ECO:0000256" key="10">
    <source>
        <dbReference type="SAM" id="Phobius"/>
    </source>
</evidence>
<dbReference type="GO" id="GO:0080090">
    <property type="term" value="P:regulation of primary metabolic process"/>
    <property type="evidence" value="ECO:0007669"/>
    <property type="project" value="UniProtKB-ARBA"/>
</dbReference>
<evidence type="ECO:0000313" key="13">
    <source>
        <dbReference type="EMBL" id="OBB79303.1"/>
    </source>
</evidence>
<feature type="domain" description="Fe/B12 periplasmic-binding" evidence="12">
    <location>
        <begin position="437"/>
        <end position="700"/>
    </location>
</feature>
<dbReference type="RefSeq" id="WP_064888214.1">
    <property type="nucleotide sequence ID" value="NZ_LZSY01000205.1"/>
</dbReference>
<dbReference type="Pfam" id="PF00069">
    <property type="entry name" value="Pkinase"/>
    <property type="match status" value="1"/>
</dbReference>
<dbReference type="GO" id="GO:0005524">
    <property type="term" value="F:ATP binding"/>
    <property type="evidence" value="ECO:0007669"/>
    <property type="project" value="UniProtKB-KW"/>
</dbReference>